<name>A0A0R2L9M1_9LACO</name>
<evidence type="ECO:0000256" key="3">
    <source>
        <dbReference type="ARBA" id="ARBA00022741"/>
    </source>
</evidence>
<evidence type="ECO:0000256" key="1">
    <source>
        <dbReference type="ARBA" id="ARBA00005417"/>
    </source>
</evidence>
<feature type="domain" description="ABC transporter" evidence="6">
    <location>
        <begin position="5"/>
        <end position="239"/>
    </location>
</feature>
<comment type="caution">
    <text evidence="7">The sequence shown here is derived from an EMBL/GenBank/DDBJ whole genome shotgun (WGS) entry which is preliminary data.</text>
</comment>
<dbReference type="PANTHER" id="PTHR43117:SF4">
    <property type="entry name" value="OSMOPROTECTANT IMPORT ATP-BINDING PROTEIN OSMV"/>
    <property type="match status" value="1"/>
</dbReference>
<dbReference type="SUPFAM" id="SSF52540">
    <property type="entry name" value="P-loop containing nucleoside triphosphate hydrolases"/>
    <property type="match status" value="1"/>
</dbReference>
<keyword evidence="4 7" id="KW-0067">ATP-binding</keyword>
<dbReference type="GO" id="GO:0005524">
    <property type="term" value="F:ATP binding"/>
    <property type="evidence" value="ECO:0007669"/>
    <property type="project" value="UniProtKB-KW"/>
</dbReference>
<evidence type="ECO:0000259" key="6">
    <source>
        <dbReference type="PROSITE" id="PS50893"/>
    </source>
</evidence>
<organism evidence="7 8">
    <name type="scientific">Ligilactobacillus pobuzihii</name>
    <dbReference type="NCBI Taxonomy" id="449659"/>
    <lineage>
        <taxon>Bacteria</taxon>
        <taxon>Bacillati</taxon>
        <taxon>Bacillota</taxon>
        <taxon>Bacilli</taxon>
        <taxon>Lactobacillales</taxon>
        <taxon>Lactobacillaceae</taxon>
        <taxon>Ligilactobacillus</taxon>
    </lineage>
</organism>
<dbReference type="FunFam" id="3.40.50.300:FF:000425">
    <property type="entry name" value="Probable ABC transporter, ATP-binding subunit"/>
    <property type="match status" value="1"/>
</dbReference>
<keyword evidence="2" id="KW-0813">Transport</keyword>
<dbReference type="RefSeq" id="WP_017868415.1">
    <property type="nucleotide sequence ID" value="NZ_BJYB01000016.1"/>
</dbReference>
<evidence type="ECO:0000256" key="4">
    <source>
        <dbReference type="ARBA" id="ARBA00022840"/>
    </source>
</evidence>
<dbReference type="Pfam" id="PF00005">
    <property type="entry name" value="ABC_tran"/>
    <property type="match status" value="1"/>
</dbReference>
<comment type="similarity">
    <text evidence="1">Belongs to the ABC transporter superfamily.</text>
</comment>
<dbReference type="InterPro" id="IPR003593">
    <property type="entry name" value="AAA+_ATPase"/>
</dbReference>
<dbReference type="InterPro" id="IPR017871">
    <property type="entry name" value="ABC_transporter-like_CS"/>
</dbReference>
<keyword evidence="8" id="KW-1185">Reference proteome</keyword>
<protein>
    <recommendedName>
        <fullName evidence="5">ABC-type quaternary amine transporter</fullName>
        <ecNumber evidence="5">7.6.2.9</ecNumber>
    </recommendedName>
</protein>
<sequence length="325" mass="36305">MTNAIEFKNVQKAFGENTVISGMDMNVQQGERFVLVGSSGSGKTTSLKMINRLELPTGGEVLVNGKPAKEYPLQELRWMMGYVLQQIALFPNMTVTQNITLIPEMKGTPKSQLQEMADSLLEQVGLDPVKYRGRYPRELSGGEQQRIGILRAISSDPPIVLMDEPFSALDPISRASLQDLVLDLHQKLNNTIVFVTHDMDEALKIGDRIGIMSDGQLLQAASPQEIAQHPVNDFVRDFFRGSVSKNIYDTPVSKILFTDQSIQELPNDAVEDVATLSEDAVLRDLFKVLSAKNYVEITDHTGYKKGYLNRQRVLNYLSQNEDQGE</sequence>
<evidence type="ECO:0000313" key="8">
    <source>
        <dbReference type="Proteomes" id="UP000051886"/>
    </source>
</evidence>
<dbReference type="EMBL" id="JQCN01000045">
    <property type="protein sequence ID" value="KRN98521.1"/>
    <property type="molecule type" value="Genomic_DNA"/>
</dbReference>
<dbReference type="PROSITE" id="PS00211">
    <property type="entry name" value="ABC_TRANSPORTER_1"/>
    <property type="match status" value="1"/>
</dbReference>
<evidence type="ECO:0000313" key="7">
    <source>
        <dbReference type="EMBL" id="KRN98521.1"/>
    </source>
</evidence>
<evidence type="ECO:0000256" key="2">
    <source>
        <dbReference type="ARBA" id="ARBA00022448"/>
    </source>
</evidence>
<reference evidence="7 8" key="1">
    <citation type="journal article" date="2015" name="Genome Announc.">
        <title>Expanding the biotechnology potential of lactobacilli through comparative genomics of 213 strains and associated genera.</title>
        <authorList>
            <person name="Sun Z."/>
            <person name="Harris H.M."/>
            <person name="McCann A."/>
            <person name="Guo C."/>
            <person name="Argimon S."/>
            <person name="Zhang W."/>
            <person name="Yang X."/>
            <person name="Jeffery I.B."/>
            <person name="Cooney J.C."/>
            <person name="Kagawa T.F."/>
            <person name="Liu W."/>
            <person name="Song Y."/>
            <person name="Salvetti E."/>
            <person name="Wrobel A."/>
            <person name="Rasinkangas P."/>
            <person name="Parkhill J."/>
            <person name="Rea M.C."/>
            <person name="O'Sullivan O."/>
            <person name="Ritari J."/>
            <person name="Douillard F.P."/>
            <person name="Paul Ross R."/>
            <person name="Yang R."/>
            <person name="Briner A.E."/>
            <person name="Felis G.E."/>
            <person name="de Vos W.M."/>
            <person name="Barrangou R."/>
            <person name="Klaenhammer T.R."/>
            <person name="Caufield P.W."/>
            <person name="Cui Y."/>
            <person name="Zhang H."/>
            <person name="O'Toole P.W."/>
        </authorList>
    </citation>
    <scope>NUCLEOTIDE SEQUENCE [LARGE SCALE GENOMIC DNA]</scope>
    <source>
        <strain evidence="7 8">NBRC 103219</strain>
    </source>
</reference>
<proteinExistence type="inferred from homology"/>
<accession>A0A0R2L9M1</accession>
<dbReference type="SMART" id="SM00382">
    <property type="entry name" value="AAA"/>
    <property type="match status" value="1"/>
</dbReference>
<dbReference type="Proteomes" id="UP000051886">
    <property type="component" value="Unassembled WGS sequence"/>
</dbReference>
<dbReference type="STRING" id="449659.IV66_GL001852"/>
<dbReference type="InterPro" id="IPR027417">
    <property type="entry name" value="P-loop_NTPase"/>
</dbReference>
<dbReference type="GO" id="GO:0016887">
    <property type="term" value="F:ATP hydrolysis activity"/>
    <property type="evidence" value="ECO:0007669"/>
    <property type="project" value="InterPro"/>
</dbReference>
<dbReference type="GO" id="GO:0015418">
    <property type="term" value="F:ABC-type quaternary ammonium compound transporting activity"/>
    <property type="evidence" value="ECO:0007669"/>
    <property type="project" value="UniProtKB-EC"/>
</dbReference>
<keyword evidence="3" id="KW-0547">Nucleotide-binding</keyword>
<dbReference type="InterPro" id="IPR003439">
    <property type="entry name" value="ABC_transporter-like_ATP-bd"/>
</dbReference>
<dbReference type="EC" id="7.6.2.9" evidence="5"/>
<dbReference type="PATRIC" id="fig|449659.4.peg.1899"/>
<dbReference type="AlphaFoldDB" id="A0A0R2L9M1"/>
<evidence type="ECO:0000256" key="5">
    <source>
        <dbReference type="ARBA" id="ARBA00066388"/>
    </source>
</evidence>
<dbReference type="PROSITE" id="PS50893">
    <property type="entry name" value="ABC_TRANSPORTER_2"/>
    <property type="match status" value="1"/>
</dbReference>
<dbReference type="PANTHER" id="PTHR43117">
    <property type="entry name" value="OSMOPROTECTANT IMPORT ATP-BINDING PROTEIN OSMV"/>
    <property type="match status" value="1"/>
</dbReference>
<dbReference type="OrthoDB" id="9802264at2"/>
<dbReference type="Gene3D" id="3.40.50.300">
    <property type="entry name" value="P-loop containing nucleotide triphosphate hydrolases"/>
    <property type="match status" value="1"/>
</dbReference>
<gene>
    <name evidence="7" type="ORF">IV66_GL001852</name>
</gene>